<accession>A0ACC0NW21</accession>
<proteinExistence type="predicted"/>
<protein>
    <submittedName>
        <fullName evidence="1">Uncharacterized protein</fullName>
    </submittedName>
</protein>
<evidence type="ECO:0000313" key="2">
    <source>
        <dbReference type="Proteomes" id="UP001062846"/>
    </source>
</evidence>
<dbReference type="EMBL" id="CM046392">
    <property type="protein sequence ID" value="KAI8557191.1"/>
    <property type="molecule type" value="Genomic_DNA"/>
</dbReference>
<name>A0ACC0NW21_RHOML</name>
<gene>
    <name evidence="1" type="ORF">RHMOL_Rhmol05G0317200</name>
</gene>
<evidence type="ECO:0000313" key="1">
    <source>
        <dbReference type="EMBL" id="KAI8557191.1"/>
    </source>
</evidence>
<keyword evidence="2" id="KW-1185">Reference proteome</keyword>
<reference evidence="1" key="1">
    <citation type="submission" date="2022-02" db="EMBL/GenBank/DDBJ databases">
        <title>Plant Genome Project.</title>
        <authorList>
            <person name="Zhang R.-G."/>
        </authorList>
    </citation>
    <scope>NUCLEOTIDE SEQUENCE</scope>
    <source>
        <strain evidence="1">AT1</strain>
    </source>
</reference>
<dbReference type="Proteomes" id="UP001062846">
    <property type="component" value="Chromosome 5"/>
</dbReference>
<sequence>MWTKLWGAPTAPKGIWKARNNYVFEKKNPKPEEVIKCAKKDVVDYLQVVCRRVQRLPASAARLGRWVASPPSVLKINCDGAFKSPRSLAAFGVIVRDNGGSAQLWRCGRVLLSSALAIEAWALHIACIVAKEQNLQEVIFETDCKNLVDCLNDQKKQWP</sequence>
<comment type="caution">
    <text evidence="1">The sequence shown here is derived from an EMBL/GenBank/DDBJ whole genome shotgun (WGS) entry which is preliminary data.</text>
</comment>
<organism evidence="1 2">
    <name type="scientific">Rhododendron molle</name>
    <name type="common">Chinese azalea</name>
    <name type="synonym">Azalea mollis</name>
    <dbReference type="NCBI Taxonomy" id="49168"/>
    <lineage>
        <taxon>Eukaryota</taxon>
        <taxon>Viridiplantae</taxon>
        <taxon>Streptophyta</taxon>
        <taxon>Embryophyta</taxon>
        <taxon>Tracheophyta</taxon>
        <taxon>Spermatophyta</taxon>
        <taxon>Magnoliopsida</taxon>
        <taxon>eudicotyledons</taxon>
        <taxon>Gunneridae</taxon>
        <taxon>Pentapetalae</taxon>
        <taxon>asterids</taxon>
        <taxon>Ericales</taxon>
        <taxon>Ericaceae</taxon>
        <taxon>Ericoideae</taxon>
        <taxon>Rhodoreae</taxon>
        <taxon>Rhododendron</taxon>
    </lineage>
</organism>